<dbReference type="AlphaFoldDB" id="A0A7X5YHT0"/>
<dbReference type="EMBL" id="JAATJM010000001">
    <property type="protein sequence ID" value="NJC39842.1"/>
    <property type="molecule type" value="Genomic_DNA"/>
</dbReference>
<gene>
    <name evidence="1" type="ORF">GGQ87_000100</name>
</gene>
<comment type="caution">
    <text evidence="1">The sequence shown here is derived from an EMBL/GenBank/DDBJ whole genome shotgun (WGS) entry which is preliminary data.</text>
</comment>
<sequence>MTQVSYSDLYDITHHRGYDEDILVGDLVRTGPNLFPHFTVIAVNGDKAWVRNVQTGVDGLAELVRCRKINGPTTAAAAAD</sequence>
<keyword evidence="2" id="KW-1185">Reference proteome</keyword>
<name>A0A7X5YHT0_9CAUL</name>
<dbReference type="Proteomes" id="UP000587415">
    <property type="component" value="Unassembled WGS sequence"/>
</dbReference>
<protein>
    <submittedName>
        <fullName evidence="1">Uncharacterized protein</fullName>
    </submittedName>
</protein>
<dbReference type="RefSeq" id="WP_168044779.1">
    <property type="nucleotide sequence ID" value="NZ_JAATJM010000001.1"/>
</dbReference>
<evidence type="ECO:0000313" key="2">
    <source>
        <dbReference type="Proteomes" id="UP000587415"/>
    </source>
</evidence>
<reference evidence="1 2" key="1">
    <citation type="submission" date="2020-03" db="EMBL/GenBank/DDBJ databases">
        <title>Genomic Encyclopedia of Type Strains, Phase IV (KMG-IV): sequencing the most valuable type-strain genomes for metagenomic binning, comparative biology and taxonomic classification.</title>
        <authorList>
            <person name="Goeker M."/>
        </authorList>
    </citation>
    <scope>NUCLEOTIDE SEQUENCE [LARGE SCALE GENOMIC DNA]</scope>
    <source>
        <strain evidence="1 2">DSM 4736</strain>
    </source>
</reference>
<accession>A0A7X5YHT0</accession>
<evidence type="ECO:0000313" key="1">
    <source>
        <dbReference type="EMBL" id="NJC39842.1"/>
    </source>
</evidence>
<proteinExistence type="predicted"/>
<organism evidence="1 2">
    <name type="scientific">Brevundimonas alba</name>
    <dbReference type="NCBI Taxonomy" id="74314"/>
    <lineage>
        <taxon>Bacteria</taxon>
        <taxon>Pseudomonadati</taxon>
        <taxon>Pseudomonadota</taxon>
        <taxon>Alphaproteobacteria</taxon>
        <taxon>Caulobacterales</taxon>
        <taxon>Caulobacteraceae</taxon>
        <taxon>Brevundimonas</taxon>
    </lineage>
</organism>